<feature type="region of interest" description="Disordered" evidence="1">
    <location>
        <begin position="1"/>
        <end position="21"/>
    </location>
</feature>
<dbReference type="EMBL" id="CBTN010000003">
    <property type="protein sequence ID" value="CDH49629.1"/>
    <property type="molecule type" value="Genomic_DNA"/>
</dbReference>
<evidence type="ECO:0000313" key="3">
    <source>
        <dbReference type="Proteomes" id="UP000027586"/>
    </source>
</evidence>
<sequence length="446" mass="49672">MSNPSSTILHPSQPSDSSTSSLSYEDSFLRLLREITRLQWVRESFPSHSKYYDGLQLKQKRLQKRIEKSLVQTTEADTSFSMESLQHELQNIQEQIVVADDMLQDLLINKHELDAVCDELHSLYDEVVPAISDDPLFAGEQNLKREVTQLAHNIPNFESEMQGYQMAQKELHASLDCLDKAIKLLPGSSRFLDRQAMVTRGIGSNDTFQQSMDLEVSALTAKDADDLVQQAQSHVLRASKSCKDVSDITSLAANKDMDVTSALTAYSALKHEIETLLRTRINPRFSQLQIQLSVSRYHYEQKTIEWTQQQINILETVLRENGALRNRSLEHEMAVLRMGSNAAIMTLSSEASGRVTVDDVLEVDTSEVETDRNGPLPVYSPDGGSSSAVVDAVAESSSSSGGLHHSDSSNHRNVQLPAYSSHQDDPSPQHASSDYDGHDQPPAYSL</sequence>
<feature type="compositionally biased region" description="Polar residues" evidence="1">
    <location>
        <begin position="1"/>
        <end position="10"/>
    </location>
</feature>
<keyword evidence="3" id="KW-1185">Reference proteome</keyword>
<dbReference type="AlphaFoldDB" id="A0A068RI36"/>
<gene>
    <name evidence="2" type="ORF">LCOR_01368.1</name>
</gene>
<feature type="compositionally biased region" description="Low complexity" evidence="1">
    <location>
        <begin position="12"/>
        <end position="21"/>
    </location>
</feature>
<comment type="caution">
    <text evidence="2">The sequence shown here is derived from an EMBL/GenBank/DDBJ whole genome shotgun (WGS) entry which is preliminary data.</text>
</comment>
<dbReference type="VEuPathDB" id="FungiDB:LCOR_01368.1"/>
<evidence type="ECO:0000256" key="1">
    <source>
        <dbReference type="SAM" id="MobiDB-lite"/>
    </source>
</evidence>
<protein>
    <submittedName>
        <fullName evidence="2">Uncharacterized protein</fullName>
    </submittedName>
</protein>
<feature type="region of interest" description="Disordered" evidence="1">
    <location>
        <begin position="365"/>
        <end position="446"/>
    </location>
</feature>
<name>A0A068RI36_9FUNG</name>
<organism evidence="2 3">
    <name type="scientific">Lichtheimia corymbifera JMRC:FSU:9682</name>
    <dbReference type="NCBI Taxonomy" id="1263082"/>
    <lineage>
        <taxon>Eukaryota</taxon>
        <taxon>Fungi</taxon>
        <taxon>Fungi incertae sedis</taxon>
        <taxon>Mucoromycota</taxon>
        <taxon>Mucoromycotina</taxon>
        <taxon>Mucoromycetes</taxon>
        <taxon>Mucorales</taxon>
        <taxon>Lichtheimiaceae</taxon>
        <taxon>Lichtheimia</taxon>
    </lineage>
</organism>
<feature type="compositionally biased region" description="Low complexity" evidence="1">
    <location>
        <begin position="382"/>
        <end position="403"/>
    </location>
</feature>
<accession>A0A068RI36</accession>
<dbReference type="Proteomes" id="UP000027586">
    <property type="component" value="Unassembled WGS sequence"/>
</dbReference>
<dbReference type="OrthoDB" id="2258292at2759"/>
<evidence type="ECO:0000313" key="2">
    <source>
        <dbReference type="EMBL" id="CDH49629.1"/>
    </source>
</evidence>
<feature type="compositionally biased region" description="Basic and acidic residues" evidence="1">
    <location>
        <begin position="422"/>
        <end position="439"/>
    </location>
</feature>
<reference evidence="2" key="1">
    <citation type="submission" date="2013-08" db="EMBL/GenBank/DDBJ databases">
        <title>Gene expansion shapes genome architecture in the human pathogen Lichtheimia corymbifera: an evolutionary genomics analysis in the ancient terrestrial Mucorales (Mucoromycotina).</title>
        <authorList>
            <person name="Schwartze V.U."/>
            <person name="Winter S."/>
            <person name="Shelest E."/>
            <person name="Marcet-Houben M."/>
            <person name="Horn F."/>
            <person name="Wehner S."/>
            <person name="Hoffmann K."/>
            <person name="Riege K."/>
            <person name="Sammeth M."/>
            <person name="Nowrousian M."/>
            <person name="Valiante V."/>
            <person name="Linde J."/>
            <person name="Jacobsen I.D."/>
            <person name="Marz M."/>
            <person name="Brakhage A.A."/>
            <person name="Gabaldon T."/>
            <person name="Bocker S."/>
            <person name="Voigt K."/>
        </authorList>
    </citation>
    <scope>NUCLEOTIDE SEQUENCE [LARGE SCALE GENOMIC DNA]</scope>
    <source>
        <strain evidence="2">FSU 9682</strain>
    </source>
</reference>
<proteinExistence type="predicted"/>